<evidence type="ECO:0008006" key="3">
    <source>
        <dbReference type="Google" id="ProtNLM"/>
    </source>
</evidence>
<accession>A0ABM8DDI1</accession>
<name>A0ABM8DDI1_9GAMM</name>
<keyword evidence="2" id="KW-1185">Reference proteome</keyword>
<protein>
    <recommendedName>
        <fullName evidence="3">DUF5625 domain-containing protein</fullName>
    </recommendedName>
</protein>
<gene>
    <name evidence="1" type="ORF">LA521A_18610</name>
</gene>
<evidence type="ECO:0000313" key="2">
    <source>
        <dbReference type="Proteomes" id="UP001317822"/>
    </source>
</evidence>
<sequence>MHLIASLTPAKHAIRGVLSAGALLLGGMTACSSGDHTLFRAPLGNRPVVRGSFEVREHAFYSVAIEAVLAKANPATKQRAFAFLRYHESPGHASVSLRRVEGDSPGEWIRLTAVNSRPSSWNSATITTELERIDLDRGRYELEVSVSGKTYVDESFTSYLIVERAYVGK</sequence>
<dbReference type="Proteomes" id="UP001317822">
    <property type="component" value="Chromosome"/>
</dbReference>
<dbReference type="EMBL" id="AP027041">
    <property type="protein sequence ID" value="BDU16660.1"/>
    <property type="molecule type" value="Genomic_DNA"/>
</dbReference>
<proteinExistence type="predicted"/>
<reference evidence="1 2" key="1">
    <citation type="journal article" date="2023" name="Int. J. Syst. Evol. Microbiol.">
        <title>Physiological and genomic analyses of cobalamin (vitamin B12)-auxotrophy of Lysobacter auxotrophicus sp. nov., a methionine-auxotrophic chitinolytic bacterium isolated from chitin-treated soil.</title>
        <authorList>
            <person name="Saito A."/>
            <person name="Dohra H."/>
            <person name="Hamada M."/>
            <person name="Moriuchi R."/>
            <person name="Kotsuchibashi Y."/>
            <person name="Mori K."/>
        </authorList>
    </citation>
    <scope>NUCLEOTIDE SEQUENCE [LARGE SCALE GENOMIC DNA]</scope>
    <source>
        <strain evidence="1 2">5-21a</strain>
    </source>
</reference>
<evidence type="ECO:0000313" key="1">
    <source>
        <dbReference type="EMBL" id="BDU16660.1"/>
    </source>
</evidence>
<dbReference type="RefSeq" id="WP_281778651.1">
    <property type="nucleotide sequence ID" value="NZ_AP027041.1"/>
</dbReference>
<organism evidence="1 2">
    <name type="scientific">Lysobacter auxotrophicus</name>
    <dbReference type="NCBI Taxonomy" id="2992573"/>
    <lineage>
        <taxon>Bacteria</taxon>
        <taxon>Pseudomonadati</taxon>
        <taxon>Pseudomonadota</taxon>
        <taxon>Gammaproteobacteria</taxon>
        <taxon>Lysobacterales</taxon>
        <taxon>Lysobacteraceae</taxon>
        <taxon>Lysobacter</taxon>
    </lineage>
</organism>